<dbReference type="Proteomes" id="UP000245678">
    <property type="component" value="Unassembled WGS sequence"/>
</dbReference>
<name>A0A316H1B3_9SPHI</name>
<comment type="caution">
    <text evidence="1">The sequence shown here is derived from an EMBL/GenBank/DDBJ whole genome shotgun (WGS) entry which is preliminary data.</text>
</comment>
<reference evidence="1 2" key="1">
    <citation type="submission" date="2018-05" db="EMBL/GenBank/DDBJ databases">
        <title>Genomic Encyclopedia of Archaeal and Bacterial Type Strains, Phase II (KMG-II): from individual species to whole genera.</title>
        <authorList>
            <person name="Goeker M."/>
        </authorList>
    </citation>
    <scope>NUCLEOTIDE SEQUENCE [LARGE SCALE GENOMIC DNA]</scope>
    <source>
        <strain evidence="1 2">DSM 19975</strain>
    </source>
</reference>
<evidence type="ECO:0008006" key="3">
    <source>
        <dbReference type="Google" id="ProtNLM"/>
    </source>
</evidence>
<dbReference type="InterPro" id="IPR013320">
    <property type="entry name" value="ConA-like_dom_sf"/>
</dbReference>
<accession>A0A316H1B3</accession>
<dbReference type="GO" id="GO:0005975">
    <property type="term" value="P:carbohydrate metabolic process"/>
    <property type="evidence" value="ECO:0007669"/>
    <property type="project" value="UniProtKB-ARBA"/>
</dbReference>
<dbReference type="RefSeq" id="WP_109609612.1">
    <property type="nucleotide sequence ID" value="NZ_QGHA01000011.1"/>
</dbReference>
<organism evidence="1 2">
    <name type="scientific">Mucilaginibacter oryzae</name>
    <dbReference type="NCBI Taxonomy" id="468058"/>
    <lineage>
        <taxon>Bacteria</taxon>
        <taxon>Pseudomonadati</taxon>
        <taxon>Bacteroidota</taxon>
        <taxon>Sphingobacteriia</taxon>
        <taxon>Sphingobacteriales</taxon>
        <taxon>Sphingobacteriaceae</taxon>
        <taxon>Mucilaginibacter</taxon>
    </lineage>
</organism>
<gene>
    <name evidence="1" type="ORF">LX99_04247</name>
</gene>
<dbReference type="EMBL" id="QGHA01000011">
    <property type="protein sequence ID" value="PWK72917.1"/>
    <property type="molecule type" value="Genomic_DNA"/>
</dbReference>
<keyword evidence="2" id="KW-1185">Reference proteome</keyword>
<evidence type="ECO:0000313" key="1">
    <source>
        <dbReference type="EMBL" id="PWK72917.1"/>
    </source>
</evidence>
<evidence type="ECO:0000313" key="2">
    <source>
        <dbReference type="Proteomes" id="UP000245678"/>
    </source>
</evidence>
<proteinExistence type="predicted"/>
<dbReference type="Gene3D" id="2.60.120.200">
    <property type="match status" value="1"/>
</dbReference>
<dbReference type="GO" id="GO:0004553">
    <property type="term" value="F:hydrolase activity, hydrolyzing O-glycosyl compounds"/>
    <property type="evidence" value="ECO:0007669"/>
    <property type="project" value="UniProtKB-ARBA"/>
</dbReference>
<sequence>MPRYLPSLSTLISLDNLPDGLGFLQNAVVNIFDDVYFDHYKVVSSRFGEERKYNLDIILNKKIGVEIPGTGIALLLNPPSIEDDISQTSFNVTLSYRLGILRFINDFSLANFSFSTEDLIKLLLKISGVQPIDVFEAVTSYMKNPKNIDLGFITYSIEELITVFNSYYDLTGTIHELVYTEGTSFEEIESGLADAGISASDIINEFGISTDFPVGDDTIGDVYSRLNIEKDTTPFTIPEIIERLNTDFSLTGTQNEIIYVANPESSYSDIISALNQANLNLLDLIIKYVVDSSDSLNKIEGALIDLFALLRNHSSGIEFYGLFDPFVQASINDIALAFQFPRSVLNPINPGTNLPYEDLNVLSMLRFNVGNVGFSSTEGFEFNQESSFLFDKSEIGHTGFVLSFTDAKLDLSSTSNIPEASTAGYPVDFVGVYVKQAQLTFGRFGKDDPDHPSATLTADNLLIGTGGVSGTIKLQDNGRLHRKFGDFAVKLDTFELTFLQNAITNCDVQGELSFPKLKNSDGSIATIGIEVMFKDSGNFSITAKPTGELSKITWPDVFELNVRTLKLGEENGLFFFEVAGLLSFTAVSDLLGDFLPKNIEITKLRIWENGHLEFAGGIQRLDVSFTMKLGPIKLEVDHLTITPYKRTHNGEERSYLCVGFDGMLNTGRAGVGVGGNGIKYYFSIDDGPFDQFFSIEGIVIDMTIPGNVPKDKAAFILHGLLNVQQPTSEDSSAHTEYAGAVSFSMPKLHISGSAGMRLDPDIPSFLVDIGLELPAPIPIFAGLGIYGFRGLIGQHYIPSKKAAGLGDDATWWDYYKAPDPFSKKKGIQIGKFADTSGFSIGAGATIGTTFDDGFVFTSKLFIMLGLPDVFLLQGQAGVLRPRLNLDDEKDPPFSALIAIGDQSFMANLAVDYRIPDSGSIFSLNGQLDIAFFLNNASGWYINLGKDQPDNARIQAKILSILQGYAYLMISSQGIRAGAGAAFSARLNLGIVSGGIEAHLNLGGHLSFKPFQVGGFIEMGGSAYLKVLFVKLSMGLNVGLAVEAPHPVNIVGYFEVSVKIIFKRIRVRVELRLGPRSDDMGPLLQPIDIIGLPDAATGYSPAAAVHMLTGEVFQVNYVQGSGNTLPAPGDPAWKYAFTDNSEGTNPVTIPLDSYIDIEFLKPVKPGTIFGGYTSQLPDGFSELLPPQKGVNQQVTHEYALDNAEIFIWKAGPGGGQWLPYNIYEGVPAIVDSYEVTGGIALSELKPGYWQFSDPNKFNKVRLMSRDMFSYLGKIDETLPDMDALGFGRKDIFCYEHIMNRNLVDWTPVTAGTAYPAGQSVFHEGLSFLFSGLNADVQPAEGQTATSLRLRGHHGSLQITLPEKVSEIGLEFAGNEHRITVSFQTAFYFPFFFRNKFIPVTRDTVVLEPGTGRRTVSYTGEWPIDHVLITFDGRSASDYDGDLCIGGHVRLPETYGAATLNARQRDLETARSLTGLALYNKSLSPQEVIAAGTTAGRIGLWQLDTPNEAEALFGGWTTGSPDLVPQAWYRTSSDELQPLSPYRYTSANDAVIVPATPALKIENGSFSIEATVMFDPLEPGVCTLLSRISPDTGDSLRRGFALHLSHQGADPGTVYTADPDIPEYSLWLTCYNGTSDWGMEARGRYTIDCLTGTISRNQTKHLALVVDRSAGKVRIYLDRQLKAEQDIPAELAVYEPQEASTFLDNLSYLTPGLKARTDIMPPEAQFIEETQVLSNTLNNTIQPVWRPDSIFAVRLSVSDTVSYPGFAAQVHGSTRTFGFRTAGPLGHFQQHYRPYRQLEAEDCAGEFKLASLKPYIDFNRSSPDALGRYELSKPLYWKTPSIRLHFSEDAINAMFSGWNNYLGLPAIGTLLETTLIDPYQNVLQQSLSWEETTTEVTWANYQSLPLSQQLVFLFNQAAAGNDCNHLAAPLYKKLRQAVHVFPDLIPGKFYTAIFHSVYTTPEKGEQRFELHRFSFLTSRFGSFAEQVGSVLLDNTTSPPRYAVHPLEMAFSAQDIERRLKKLVDSDPDNGASDVLRYAVPFERIVFGGLGLKGLEPVEGTTVWPVINRLEGGPPRMLGLLVTGPEPFNDPKLSDADLEGTVSLAYTKTAGGLLDPLSLRYFLSRDTSSVFITNTAMDIPAGKANITFTARVFNGESYDQTPVSTGDIDLSAYLNS</sequence>
<dbReference type="SUPFAM" id="SSF49899">
    <property type="entry name" value="Concanavalin A-like lectins/glucanases"/>
    <property type="match status" value="1"/>
</dbReference>
<protein>
    <recommendedName>
        <fullName evidence="3">Concanavalin A-like lectin/glucanase superfamily protein</fullName>
    </recommendedName>
</protein>